<dbReference type="AlphaFoldDB" id="A0A347ZQ11"/>
<dbReference type="PROSITE" id="PS50987">
    <property type="entry name" value="HTH_ARSR_2"/>
    <property type="match status" value="1"/>
</dbReference>
<name>A0A347ZQ11_9CHLR</name>
<comment type="caution">
    <text evidence="5">The sequence shown here is derived from an EMBL/GenBank/DDBJ whole genome shotgun (WGS) entry which is preliminary data.</text>
</comment>
<dbReference type="SUPFAM" id="SSF46785">
    <property type="entry name" value="Winged helix' DNA-binding domain"/>
    <property type="match status" value="1"/>
</dbReference>
<dbReference type="Pfam" id="PF01022">
    <property type="entry name" value="HTH_5"/>
    <property type="match status" value="1"/>
</dbReference>
<dbReference type="NCBIfam" id="NF033788">
    <property type="entry name" value="HTH_metalloreg"/>
    <property type="match status" value="1"/>
</dbReference>
<keyword evidence="6" id="KW-1185">Reference proteome</keyword>
<dbReference type="PANTHER" id="PTHR43132">
    <property type="entry name" value="ARSENICAL RESISTANCE OPERON REPRESSOR ARSR-RELATED"/>
    <property type="match status" value="1"/>
</dbReference>
<protein>
    <submittedName>
        <fullName evidence="5">ArsR family transcriptional regulator</fullName>
    </submittedName>
</protein>
<keyword evidence="1" id="KW-0805">Transcription regulation</keyword>
<reference evidence="5 6" key="1">
    <citation type="submission" date="2018-08" db="EMBL/GenBank/DDBJ databases">
        <title>Genomic Encyclopedia of Type Strains, Phase IV (KMG-IV): sequencing the most valuable type-strain genomes for metagenomic binning, comparative biology and taxonomic classification.</title>
        <authorList>
            <person name="Goeker M."/>
        </authorList>
    </citation>
    <scope>NUCLEOTIDE SEQUENCE [LARGE SCALE GENOMIC DNA]</scope>
    <source>
        <strain evidence="5 6">DSM 23923</strain>
    </source>
</reference>
<keyword evidence="2" id="KW-0238">DNA-binding</keyword>
<dbReference type="InterPro" id="IPR001845">
    <property type="entry name" value="HTH_ArsR_DNA-bd_dom"/>
</dbReference>
<dbReference type="EMBL" id="QUMS01000004">
    <property type="protein sequence ID" value="REG06279.1"/>
    <property type="molecule type" value="Genomic_DNA"/>
</dbReference>
<dbReference type="GO" id="GO:0003677">
    <property type="term" value="F:DNA binding"/>
    <property type="evidence" value="ECO:0007669"/>
    <property type="project" value="UniProtKB-KW"/>
</dbReference>
<dbReference type="Gene3D" id="1.10.10.10">
    <property type="entry name" value="Winged helix-like DNA-binding domain superfamily/Winged helix DNA-binding domain"/>
    <property type="match status" value="1"/>
</dbReference>
<dbReference type="CDD" id="cd00090">
    <property type="entry name" value="HTH_ARSR"/>
    <property type="match status" value="1"/>
</dbReference>
<dbReference type="InterPro" id="IPR036390">
    <property type="entry name" value="WH_DNA-bd_sf"/>
</dbReference>
<evidence type="ECO:0000256" key="2">
    <source>
        <dbReference type="ARBA" id="ARBA00023125"/>
    </source>
</evidence>
<dbReference type="InterPro" id="IPR011991">
    <property type="entry name" value="ArsR-like_HTH"/>
</dbReference>
<feature type="domain" description="HTH arsR-type" evidence="4">
    <location>
        <begin position="4"/>
        <end position="98"/>
    </location>
</feature>
<dbReference type="OrthoDB" id="9798835at2"/>
<dbReference type="PRINTS" id="PR00778">
    <property type="entry name" value="HTHARSR"/>
</dbReference>
<organism evidence="5 6">
    <name type="scientific">Pelolinea submarina</name>
    <dbReference type="NCBI Taxonomy" id="913107"/>
    <lineage>
        <taxon>Bacteria</taxon>
        <taxon>Bacillati</taxon>
        <taxon>Chloroflexota</taxon>
        <taxon>Anaerolineae</taxon>
        <taxon>Anaerolineales</taxon>
        <taxon>Anaerolineaceae</taxon>
        <taxon>Pelolinea</taxon>
    </lineage>
</organism>
<proteinExistence type="predicted"/>
<dbReference type="InterPro" id="IPR051011">
    <property type="entry name" value="Metal_resp_trans_reg"/>
</dbReference>
<dbReference type="PANTHER" id="PTHR43132:SF2">
    <property type="entry name" value="ARSENICAL RESISTANCE OPERON REPRESSOR ARSR-RELATED"/>
    <property type="match status" value="1"/>
</dbReference>
<gene>
    <name evidence="5" type="ORF">DFR64_2712</name>
</gene>
<dbReference type="InterPro" id="IPR036388">
    <property type="entry name" value="WH-like_DNA-bd_sf"/>
</dbReference>
<evidence type="ECO:0000256" key="3">
    <source>
        <dbReference type="ARBA" id="ARBA00023163"/>
    </source>
</evidence>
<dbReference type="SMART" id="SM00418">
    <property type="entry name" value="HTH_ARSR"/>
    <property type="match status" value="1"/>
</dbReference>
<dbReference type="Proteomes" id="UP000256388">
    <property type="component" value="Unassembled WGS sequence"/>
</dbReference>
<evidence type="ECO:0000313" key="5">
    <source>
        <dbReference type="EMBL" id="REG06279.1"/>
    </source>
</evidence>
<sequence length="119" mass="13213">MNMSKSNPFGETSKFFRLISHPARLKIIQEIGRGNACVCHLESQLGLRQANLSQHLMALRDAGILETERDGRFIYYRLADAKILDIIQAAMKFTGSNEVIGSNGKQSHKACSCPKCTSK</sequence>
<evidence type="ECO:0000259" key="4">
    <source>
        <dbReference type="PROSITE" id="PS50987"/>
    </source>
</evidence>
<evidence type="ECO:0000256" key="1">
    <source>
        <dbReference type="ARBA" id="ARBA00023015"/>
    </source>
</evidence>
<keyword evidence="3" id="KW-0804">Transcription</keyword>
<accession>A0A347ZQ11</accession>
<dbReference type="GO" id="GO:0003700">
    <property type="term" value="F:DNA-binding transcription factor activity"/>
    <property type="evidence" value="ECO:0007669"/>
    <property type="project" value="InterPro"/>
</dbReference>
<dbReference type="RefSeq" id="WP_116225975.1">
    <property type="nucleotide sequence ID" value="NZ_AP018437.1"/>
</dbReference>
<evidence type="ECO:0000313" key="6">
    <source>
        <dbReference type="Proteomes" id="UP000256388"/>
    </source>
</evidence>